<name>A0A5S5BYC2_9FLAO</name>
<dbReference type="InterPro" id="IPR046601">
    <property type="entry name" value="DUF6660"/>
</dbReference>
<reference evidence="1 2" key="1">
    <citation type="submission" date="2019-07" db="EMBL/GenBank/DDBJ databases">
        <title>Genomic Encyclopedia of Archaeal and Bacterial Type Strains, Phase II (KMG-II): from individual species to whole genera.</title>
        <authorList>
            <person name="Goeker M."/>
        </authorList>
    </citation>
    <scope>NUCLEOTIDE SEQUENCE [LARGE SCALE GENOMIC DNA]</scope>
    <source>
        <strain evidence="1 2">DSM 17527</strain>
    </source>
</reference>
<gene>
    <name evidence="1" type="ORF">BD809_10749</name>
</gene>
<dbReference type="AlphaFoldDB" id="A0A5S5BYC2"/>
<comment type="caution">
    <text evidence="1">The sequence shown here is derived from an EMBL/GenBank/DDBJ whole genome shotgun (WGS) entry which is preliminary data.</text>
</comment>
<evidence type="ECO:0000313" key="1">
    <source>
        <dbReference type="EMBL" id="TYP72165.1"/>
    </source>
</evidence>
<dbReference type="Pfam" id="PF20365">
    <property type="entry name" value="DUF6660"/>
    <property type="match status" value="1"/>
</dbReference>
<evidence type="ECO:0000313" key="2">
    <source>
        <dbReference type="Proteomes" id="UP000324376"/>
    </source>
</evidence>
<dbReference type="EMBL" id="VNHU01000007">
    <property type="protein sequence ID" value="TYP72165.1"/>
    <property type="molecule type" value="Genomic_DNA"/>
</dbReference>
<dbReference type="Proteomes" id="UP000324376">
    <property type="component" value="Unassembled WGS sequence"/>
</dbReference>
<dbReference type="RefSeq" id="WP_246131517.1">
    <property type="nucleotide sequence ID" value="NZ_VNHU01000007.1"/>
</dbReference>
<sequence length="100" mass="11186">MTVILSIYFLSLNFLACSDAEEHSEEAAIEIAAELEDDHTHDSAELCSPFCQCHCCHVHTINFNMIAFAPIITEITSEVFVHFDSLGKDIPHTILQPPRV</sequence>
<proteinExistence type="predicted"/>
<protein>
    <submittedName>
        <fullName evidence="1">Uncharacterized protein</fullName>
    </submittedName>
</protein>
<organism evidence="1 2">
    <name type="scientific">Aquimarina intermedia</name>
    <dbReference type="NCBI Taxonomy" id="350814"/>
    <lineage>
        <taxon>Bacteria</taxon>
        <taxon>Pseudomonadati</taxon>
        <taxon>Bacteroidota</taxon>
        <taxon>Flavobacteriia</taxon>
        <taxon>Flavobacteriales</taxon>
        <taxon>Flavobacteriaceae</taxon>
        <taxon>Aquimarina</taxon>
    </lineage>
</organism>
<accession>A0A5S5BYC2</accession>
<keyword evidence="2" id="KW-1185">Reference proteome</keyword>